<evidence type="ECO:0000313" key="1">
    <source>
        <dbReference type="EMBL" id="KAJ9064546.1"/>
    </source>
</evidence>
<dbReference type="Proteomes" id="UP001165960">
    <property type="component" value="Unassembled WGS sequence"/>
</dbReference>
<organism evidence="1 2">
    <name type="scientific">Entomophthora muscae</name>
    <dbReference type="NCBI Taxonomy" id="34485"/>
    <lineage>
        <taxon>Eukaryota</taxon>
        <taxon>Fungi</taxon>
        <taxon>Fungi incertae sedis</taxon>
        <taxon>Zoopagomycota</taxon>
        <taxon>Entomophthoromycotina</taxon>
        <taxon>Entomophthoromycetes</taxon>
        <taxon>Entomophthorales</taxon>
        <taxon>Entomophthoraceae</taxon>
        <taxon>Entomophthora</taxon>
    </lineage>
</organism>
<name>A0ACC2SQ87_9FUNG</name>
<evidence type="ECO:0000313" key="2">
    <source>
        <dbReference type="Proteomes" id="UP001165960"/>
    </source>
</evidence>
<proteinExistence type="predicted"/>
<accession>A0ACC2SQ87</accession>
<keyword evidence="2" id="KW-1185">Reference proteome</keyword>
<comment type="caution">
    <text evidence="1">The sequence shown here is derived from an EMBL/GenBank/DDBJ whole genome shotgun (WGS) entry which is preliminary data.</text>
</comment>
<gene>
    <name evidence="1" type="ORF">DSO57_1029475</name>
</gene>
<sequence>MEPPPTPKLTIATPPTSDATGQSSQFLRVLYLALTGLIDSVLPTAGPWAVAGKALSYLVKLGPIIWWAMLAPALTPPSLSGAPRYSWYPDTILLTGSKNPTHRIDLLELESLLLQSNWNKILQTQLLLPPKPPQAQSW</sequence>
<protein>
    <submittedName>
        <fullName evidence="1">Uncharacterized protein</fullName>
    </submittedName>
</protein>
<dbReference type="EMBL" id="QTSX02004455">
    <property type="protein sequence ID" value="KAJ9064546.1"/>
    <property type="molecule type" value="Genomic_DNA"/>
</dbReference>
<reference evidence="1" key="1">
    <citation type="submission" date="2022-04" db="EMBL/GenBank/DDBJ databases">
        <title>Genome of the entomopathogenic fungus Entomophthora muscae.</title>
        <authorList>
            <person name="Elya C."/>
            <person name="Lovett B.R."/>
            <person name="Lee E."/>
            <person name="Macias A.M."/>
            <person name="Hajek A.E."/>
            <person name="De Bivort B.L."/>
            <person name="Kasson M.T."/>
            <person name="De Fine Licht H.H."/>
            <person name="Stajich J.E."/>
        </authorList>
    </citation>
    <scope>NUCLEOTIDE SEQUENCE</scope>
    <source>
        <strain evidence="1">Berkeley</strain>
    </source>
</reference>